<dbReference type="Pfam" id="PF07885">
    <property type="entry name" value="Ion_trans_2"/>
    <property type="match status" value="1"/>
</dbReference>
<reference evidence="14" key="1">
    <citation type="journal article" date="2014" name="Int. J. Syst. Evol. Microbiol.">
        <title>Complete genome sequence of Corynebacterium casei LMG S-19264T (=DSM 44701T), isolated from a smear-ripened cheese.</title>
        <authorList>
            <consortium name="US DOE Joint Genome Institute (JGI-PGF)"/>
            <person name="Walter F."/>
            <person name="Albersmeier A."/>
            <person name="Kalinowski J."/>
            <person name="Ruckert C."/>
        </authorList>
    </citation>
    <scope>NUCLEOTIDE SEQUENCE</scope>
    <source>
        <strain evidence="14">JCM 12862</strain>
    </source>
</reference>
<dbReference type="InterPro" id="IPR016449">
    <property type="entry name" value="K_chnl_inward-rec_Kir"/>
</dbReference>
<dbReference type="PANTHER" id="PTHR11767">
    <property type="entry name" value="INWARD RECTIFIER POTASSIUM CHANNEL"/>
    <property type="match status" value="1"/>
</dbReference>
<dbReference type="GO" id="GO:1990573">
    <property type="term" value="P:potassium ion import across plasma membrane"/>
    <property type="evidence" value="ECO:0007669"/>
    <property type="project" value="TreeGrafter"/>
</dbReference>
<evidence type="ECO:0000256" key="4">
    <source>
        <dbReference type="ARBA" id="ARBA00022692"/>
    </source>
</evidence>
<protein>
    <submittedName>
        <fullName evidence="14">Inward rectifier potassium channel Irk</fullName>
    </submittedName>
</protein>
<proteinExistence type="predicted"/>
<dbReference type="SUPFAM" id="SSF81324">
    <property type="entry name" value="Voltage-gated potassium channels"/>
    <property type="match status" value="1"/>
</dbReference>
<organism evidence="14 15">
    <name type="scientific">Yeosuana aromativorans</name>
    <dbReference type="NCBI Taxonomy" id="288019"/>
    <lineage>
        <taxon>Bacteria</taxon>
        <taxon>Pseudomonadati</taxon>
        <taxon>Bacteroidota</taxon>
        <taxon>Flavobacteriia</taxon>
        <taxon>Flavobacteriales</taxon>
        <taxon>Flavobacteriaceae</taxon>
        <taxon>Yeosuana</taxon>
    </lineage>
</organism>
<keyword evidence="3" id="KW-0633">Potassium transport</keyword>
<keyword evidence="5" id="KW-0851">Voltage-gated channel</keyword>
<dbReference type="GO" id="GO:0034765">
    <property type="term" value="P:regulation of monoatomic ion transmembrane transport"/>
    <property type="evidence" value="ECO:0007669"/>
    <property type="project" value="TreeGrafter"/>
</dbReference>
<dbReference type="Gene3D" id="2.60.40.1400">
    <property type="entry name" value="G protein-activated inward rectifier potassium channel 1"/>
    <property type="match status" value="1"/>
</dbReference>
<dbReference type="InterPro" id="IPR041647">
    <property type="entry name" value="IRK_C"/>
</dbReference>
<feature type="transmembrane region" description="Helical" evidence="11">
    <location>
        <begin position="51"/>
        <end position="76"/>
    </location>
</feature>
<dbReference type="PRINTS" id="PR01320">
    <property type="entry name" value="KIRCHANNEL"/>
</dbReference>
<keyword evidence="9 11" id="KW-0472">Membrane</keyword>
<keyword evidence="8" id="KW-0406">Ion transport</keyword>
<comment type="caution">
    <text evidence="14">The sequence shown here is derived from an EMBL/GenBank/DDBJ whole genome shotgun (WGS) entry which is preliminary data.</text>
</comment>
<keyword evidence="6" id="KW-0630">Potassium</keyword>
<feature type="domain" description="Inward rectifier potassium channel C-terminal" evidence="13">
    <location>
        <begin position="151"/>
        <end position="303"/>
    </location>
</feature>
<name>A0A8J3FHP0_9FLAO</name>
<evidence type="ECO:0000259" key="13">
    <source>
        <dbReference type="Pfam" id="PF17655"/>
    </source>
</evidence>
<evidence type="ECO:0000256" key="3">
    <source>
        <dbReference type="ARBA" id="ARBA00022538"/>
    </source>
</evidence>
<dbReference type="Gene3D" id="1.10.287.70">
    <property type="match status" value="1"/>
</dbReference>
<evidence type="ECO:0000256" key="10">
    <source>
        <dbReference type="ARBA" id="ARBA00023303"/>
    </source>
</evidence>
<keyword evidence="10 14" id="KW-0407">Ion channel</keyword>
<keyword evidence="2" id="KW-0813">Transport</keyword>
<dbReference type="GO" id="GO:0005886">
    <property type="term" value="C:plasma membrane"/>
    <property type="evidence" value="ECO:0007669"/>
    <property type="project" value="TreeGrafter"/>
</dbReference>
<feature type="domain" description="Potassium channel" evidence="12">
    <location>
        <begin position="71"/>
        <end position="140"/>
    </location>
</feature>
<dbReference type="SUPFAM" id="SSF81296">
    <property type="entry name" value="E set domains"/>
    <property type="match status" value="1"/>
</dbReference>
<keyword evidence="15" id="KW-1185">Reference proteome</keyword>
<evidence type="ECO:0000313" key="15">
    <source>
        <dbReference type="Proteomes" id="UP000612329"/>
    </source>
</evidence>
<dbReference type="EMBL" id="BMNR01000002">
    <property type="protein sequence ID" value="GGK15236.1"/>
    <property type="molecule type" value="Genomic_DNA"/>
</dbReference>
<dbReference type="InterPro" id="IPR013518">
    <property type="entry name" value="K_chnl_inward-rec_Kir_cyto"/>
</dbReference>
<evidence type="ECO:0000256" key="5">
    <source>
        <dbReference type="ARBA" id="ARBA00022882"/>
    </source>
</evidence>
<evidence type="ECO:0000256" key="8">
    <source>
        <dbReference type="ARBA" id="ARBA00023065"/>
    </source>
</evidence>
<dbReference type="RefSeq" id="WP_188650058.1">
    <property type="nucleotide sequence ID" value="NZ_BMNR01000002.1"/>
</dbReference>
<evidence type="ECO:0000256" key="6">
    <source>
        <dbReference type="ARBA" id="ARBA00022958"/>
    </source>
</evidence>
<dbReference type="AlphaFoldDB" id="A0A8J3FHP0"/>
<evidence type="ECO:0000259" key="12">
    <source>
        <dbReference type="Pfam" id="PF07885"/>
    </source>
</evidence>
<gene>
    <name evidence="14" type="primary">irk</name>
    <name evidence="14" type="ORF">GCM10007962_06800</name>
</gene>
<sequence>MGKKIKDPGLGNSSSAHAKRMMNSDGSFNLEHLNKPRRFSEAYHYLVHISWIHFFVLTFLGGFLINAVFAVIYLVIGIEQIIPTTGDILNDFLNAFFFSTQTFTTLGYGFMAPHGIASGIVSSFEAFTGLLLFAFITGLLYGRFSKPKASVRFSKHLVLRAFNNQNAIMFRLVNNRRSTMIYPKISVTLALSKVSSNGDYVNEFYALDLERDTINYLPTTWTIVHEIDKESPLFEFSKEDLINQHGELIIMISYYDESFNQEVHQMHSYFLNEICLDHTFVKAYYYNDDGKMVLDHKLFDSIEPLKS</sequence>
<evidence type="ECO:0000256" key="11">
    <source>
        <dbReference type="SAM" id="Phobius"/>
    </source>
</evidence>
<dbReference type="InterPro" id="IPR014756">
    <property type="entry name" value="Ig_E-set"/>
</dbReference>
<evidence type="ECO:0000256" key="7">
    <source>
        <dbReference type="ARBA" id="ARBA00022989"/>
    </source>
</evidence>
<dbReference type="GO" id="GO:0005242">
    <property type="term" value="F:inward rectifier potassium channel activity"/>
    <property type="evidence" value="ECO:0007669"/>
    <property type="project" value="InterPro"/>
</dbReference>
<keyword evidence="4 11" id="KW-0812">Transmembrane</keyword>
<feature type="transmembrane region" description="Helical" evidence="11">
    <location>
        <begin position="88"/>
        <end position="110"/>
    </location>
</feature>
<dbReference type="InterPro" id="IPR013099">
    <property type="entry name" value="K_chnl_dom"/>
</dbReference>
<dbReference type="GO" id="GO:0034702">
    <property type="term" value="C:monoatomic ion channel complex"/>
    <property type="evidence" value="ECO:0007669"/>
    <property type="project" value="UniProtKB-KW"/>
</dbReference>
<dbReference type="Proteomes" id="UP000612329">
    <property type="component" value="Unassembled WGS sequence"/>
</dbReference>
<evidence type="ECO:0000313" key="14">
    <source>
        <dbReference type="EMBL" id="GGK15236.1"/>
    </source>
</evidence>
<dbReference type="PANTHER" id="PTHR11767:SF102">
    <property type="entry name" value="INWARDLY RECTIFYING POTASSIUM CHANNEL 1, ISOFORM F"/>
    <property type="match status" value="1"/>
</dbReference>
<accession>A0A8J3FHP0</accession>
<reference evidence="14" key="2">
    <citation type="submission" date="2020-09" db="EMBL/GenBank/DDBJ databases">
        <authorList>
            <person name="Sun Q."/>
            <person name="Ohkuma M."/>
        </authorList>
    </citation>
    <scope>NUCLEOTIDE SEQUENCE</scope>
    <source>
        <strain evidence="14">JCM 12862</strain>
    </source>
</reference>
<feature type="transmembrane region" description="Helical" evidence="11">
    <location>
        <begin position="116"/>
        <end position="142"/>
    </location>
</feature>
<evidence type="ECO:0000256" key="2">
    <source>
        <dbReference type="ARBA" id="ARBA00022448"/>
    </source>
</evidence>
<comment type="subcellular location">
    <subcellularLocation>
        <location evidence="1">Membrane</location>
        <topology evidence="1">Multi-pass membrane protein</topology>
    </subcellularLocation>
</comment>
<keyword evidence="7 11" id="KW-1133">Transmembrane helix</keyword>
<dbReference type="Pfam" id="PF17655">
    <property type="entry name" value="IRK_C"/>
    <property type="match status" value="1"/>
</dbReference>
<evidence type="ECO:0000256" key="1">
    <source>
        <dbReference type="ARBA" id="ARBA00004141"/>
    </source>
</evidence>
<evidence type="ECO:0000256" key="9">
    <source>
        <dbReference type="ARBA" id="ARBA00023136"/>
    </source>
</evidence>